<evidence type="ECO:0000256" key="3">
    <source>
        <dbReference type="SAM" id="SignalP"/>
    </source>
</evidence>
<keyword evidence="3" id="KW-0732">Signal</keyword>
<sequence>MAFRTTLLCHFVLGVFLFITAADAWSFVWHDTENDAHIENGSGKQACTKIDMDKGKVYTWDPKNSDGYCINLFSDDHCEDRNGWSCLIWGPRKLGQRAVKSFLVNKEGDELPKPSPSSTSDKPTPTGRTSTDSESSTTRKSTETSSSGSSTESSTETSSTSSSEITSSITSEATSAPTTGSTSQTSMEMPIETGRPTGRPRHPHAEPSVSGGVIAGAVIASIAGVGGLAFFGYFIFRLRRARAASSPQDTAHDPFPHQPPKNGFQELDSLPTSPATGPQYVPPASIPTVMESEKNGAAGYGHQQPAMAELPDTSQVWEMDASRHK</sequence>
<evidence type="ECO:0000256" key="1">
    <source>
        <dbReference type="SAM" id="MobiDB-lite"/>
    </source>
</evidence>
<dbReference type="Proteomes" id="UP000002669">
    <property type="component" value="Unassembled WGS sequence"/>
</dbReference>
<evidence type="ECO:0000256" key="2">
    <source>
        <dbReference type="SAM" id="Phobius"/>
    </source>
</evidence>
<keyword evidence="5" id="KW-1185">Reference proteome</keyword>
<feature type="compositionally biased region" description="Low complexity" evidence="1">
    <location>
        <begin position="116"/>
        <end position="179"/>
    </location>
</feature>
<name>E4UU59_ARTGP</name>
<proteinExistence type="predicted"/>
<dbReference type="OrthoDB" id="4173729at2759"/>
<keyword evidence="2" id="KW-0812">Transmembrane</keyword>
<protein>
    <recommendedName>
        <fullName evidence="6">Mid2 domain-containing protein</fullName>
    </recommendedName>
</protein>
<dbReference type="eggNOG" id="ENOG502SP9Z">
    <property type="taxonomic scope" value="Eukaryota"/>
</dbReference>
<dbReference type="HOGENOM" id="CLU_074134_0_0_1"/>
<dbReference type="EMBL" id="DS989824">
    <property type="protein sequence ID" value="EFR00826.1"/>
    <property type="molecule type" value="Genomic_DNA"/>
</dbReference>
<organism evidence="5">
    <name type="scientific">Arthroderma gypseum (strain ATCC MYA-4604 / CBS 118893)</name>
    <name type="common">Microsporum gypseum</name>
    <dbReference type="NCBI Taxonomy" id="535722"/>
    <lineage>
        <taxon>Eukaryota</taxon>
        <taxon>Fungi</taxon>
        <taxon>Dikarya</taxon>
        <taxon>Ascomycota</taxon>
        <taxon>Pezizomycotina</taxon>
        <taxon>Eurotiomycetes</taxon>
        <taxon>Eurotiomycetidae</taxon>
        <taxon>Onygenales</taxon>
        <taxon>Arthrodermataceae</taxon>
        <taxon>Nannizzia</taxon>
    </lineage>
</organism>
<gene>
    <name evidence="4" type="ORF">MGYG_03830</name>
</gene>
<feature type="region of interest" description="Disordered" evidence="1">
    <location>
        <begin position="247"/>
        <end position="325"/>
    </location>
</feature>
<dbReference type="AlphaFoldDB" id="E4UU59"/>
<feature type="signal peptide" evidence="3">
    <location>
        <begin position="1"/>
        <end position="24"/>
    </location>
</feature>
<dbReference type="OMA" id="SQVWEMD"/>
<dbReference type="GeneID" id="10028939"/>
<feature type="region of interest" description="Disordered" evidence="1">
    <location>
        <begin position="105"/>
        <end position="208"/>
    </location>
</feature>
<evidence type="ECO:0008006" key="6">
    <source>
        <dbReference type="Google" id="ProtNLM"/>
    </source>
</evidence>
<reference evidence="5" key="1">
    <citation type="journal article" date="2012" name="MBio">
        <title>Comparative genome analysis of Trichophyton rubrum and related dermatophytes reveals candidate genes involved in infection.</title>
        <authorList>
            <person name="Martinez D.A."/>
            <person name="Oliver B.G."/>
            <person name="Graeser Y."/>
            <person name="Goldberg J.M."/>
            <person name="Li W."/>
            <person name="Martinez-Rossi N.M."/>
            <person name="Monod M."/>
            <person name="Shelest E."/>
            <person name="Barton R.C."/>
            <person name="Birch E."/>
            <person name="Brakhage A.A."/>
            <person name="Chen Z."/>
            <person name="Gurr S.J."/>
            <person name="Heiman D."/>
            <person name="Heitman J."/>
            <person name="Kosti I."/>
            <person name="Rossi A."/>
            <person name="Saif S."/>
            <person name="Samalova M."/>
            <person name="Saunders C.W."/>
            <person name="Shea T."/>
            <person name="Summerbell R.C."/>
            <person name="Xu J."/>
            <person name="Young S."/>
            <person name="Zeng Q."/>
            <person name="Birren B.W."/>
            <person name="Cuomo C.A."/>
            <person name="White T.C."/>
        </authorList>
    </citation>
    <scope>NUCLEOTIDE SEQUENCE [LARGE SCALE GENOMIC DNA]</scope>
    <source>
        <strain evidence="5">ATCC MYA-4604 / CBS 118893</strain>
    </source>
</reference>
<keyword evidence="2" id="KW-0472">Membrane</keyword>
<feature type="chain" id="PRO_5003189175" description="Mid2 domain-containing protein" evidence="3">
    <location>
        <begin position="25"/>
        <end position="325"/>
    </location>
</feature>
<dbReference type="InParanoid" id="E4UU59"/>
<feature type="transmembrane region" description="Helical" evidence="2">
    <location>
        <begin position="213"/>
        <end position="236"/>
    </location>
</feature>
<accession>E4UU59</accession>
<dbReference type="RefSeq" id="XP_003173656.1">
    <property type="nucleotide sequence ID" value="XM_003173608.1"/>
</dbReference>
<evidence type="ECO:0000313" key="4">
    <source>
        <dbReference type="EMBL" id="EFR00826.1"/>
    </source>
</evidence>
<evidence type="ECO:0000313" key="5">
    <source>
        <dbReference type="Proteomes" id="UP000002669"/>
    </source>
</evidence>
<dbReference type="VEuPathDB" id="FungiDB:MGYG_03830"/>
<keyword evidence="2" id="KW-1133">Transmembrane helix</keyword>
<dbReference type="STRING" id="535722.E4UU59"/>